<evidence type="ECO:0000313" key="1">
    <source>
        <dbReference type="EMBL" id="JAH20134.1"/>
    </source>
</evidence>
<dbReference type="EMBL" id="GBXM01088443">
    <property type="protein sequence ID" value="JAH20134.1"/>
    <property type="molecule type" value="Transcribed_RNA"/>
</dbReference>
<proteinExistence type="predicted"/>
<accession>A0A0E9QTG2</accession>
<protein>
    <submittedName>
        <fullName evidence="1">Uncharacterized protein</fullName>
    </submittedName>
</protein>
<reference evidence="1" key="2">
    <citation type="journal article" date="2015" name="Fish Shellfish Immunol.">
        <title>Early steps in the European eel (Anguilla anguilla)-Vibrio vulnificus interaction in the gills: Role of the RtxA13 toxin.</title>
        <authorList>
            <person name="Callol A."/>
            <person name="Pajuelo D."/>
            <person name="Ebbesson L."/>
            <person name="Teles M."/>
            <person name="MacKenzie S."/>
            <person name="Amaro C."/>
        </authorList>
    </citation>
    <scope>NUCLEOTIDE SEQUENCE</scope>
</reference>
<dbReference type="AlphaFoldDB" id="A0A0E9QTG2"/>
<sequence>MHSSPPFSSLKHHLTPSSALYQCTFKGLSLCRNIYW</sequence>
<organism evidence="1">
    <name type="scientific">Anguilla anguilla</name>
    <name type="common">European freshwater eel</name>
    <name type="synonym">Muraena anguilla</name>
    <dbReference type="NCBI Taxonomy" id="7936"/>
    <lineage>
        <taxon>Eukaryota</taxon>
        <taxon>Metazoa</taxon>
        <taxon>Chordata</taxon>
        <taxon>Craniata</taxon>
        <taxon>Vertebrata</taxon>
        <taxon>Euteleostomi</taxon>
        <taxon>Actinopterygii</taxon>
        <taxon>Neopterygii</taxon>
        <taxon>Teleostei</taxon>
        <taxon>Anguilliformes</taxon>
        <taxon>Anguillidae</taxon>
        <taxon>Anguilla</taxon>
    </lineage>
</organism>
<reference evidence="1" key="1">
    <citation type="submission" date="2014-11" db="EMBL/GenBank/DDBJ databases">
        <authorList>
            <person name="Amaro Gonzalez C."/>
        </authorList>
    </citation>
    <scope>NUCLEOTIDE SEQUENCE</scope>
</reference>
<name>A0A0E9QTG2_ANGAN</name>